<reference evidence="2" key="1">
    <citation type="submission" date="2014-09" db="EMBL/GenBank/DDBJ databases">
        <authorList>
            <person name="Magalhaes I.L.F."/>
            <person name="Oliveira U."/>
            <person name="Santos F.R."/>
            <person name="Vidigal T.H.D.A."/>
            <person name="Brescovit A.D."/>
            <person name="Santos A.J."/>
        </authorList>
    </citation>
    <scope>NUCLEOTIDE SEQUENCE</scope>
    <source>
        <tissue evidence="2">Shoot tissue taken approximately 20 cm above the soil surface</tissue>
    </source>
</reference>
<dbReference type="AlphaFoldDB" id="A0A0A9FZ75"/>
<keyword evidence="1" id="KW-1133">Transmembrane helix</keyword>
<evidence type="ECO:0000256" key="1">
    <source>
        <dbReference type="SAM" id="Phobius"/>
    </source>
</evidence>
<accession>A0A0A9FZ75</accession>
<organism evidence="2">
    <name type="scientific">Arundo donax</name>
    <name type="common">Giant reed</name>
    <name type="synonym">Donax arundinaceus</name>
    <dbReference type="NCBI Taxonomy" id="35708"/>
    <lineage>
        <taxon>Eukaryota</taxon>
        <taxon>Viridiplantae</taxon>
        <taxon>Streptophyta</taxon>
        <taxon>Embryophyta</taxon>
        <taxon>Tracheophyta</taxon>
        <taxon>Spermatophyta</taxon>
        <taxon>Magnoliopsida</taxon>
        <taxon>Liliopsida</taxon>
        <taxon>Poales</taxon>
        <taxon>Poaceae</taxon>
        <taxon>PACMAD clade</taxon>
        <taxon>Arundinoideae</taxon>
        <taxon>Arundineae</taxon>
        <taxon>Arundo</taxon>
    </lineage>
</organism>
<sequence>MYLSYLNQIYWIHDGLDRKKYLGGFFHLVLCVSSMSFHLALLADVKKPTLLPGSIYVCTFLFH</sequence>
<dbReference type="EMBL" id="GBRH01181362">
    <property type="protein sequence ID" value="JAE16534.1"/>
    <property type="molecule type" value="Transcribed_RNA"/>
</dbReference>
<reference evidence="2" key="2">
    <citation type="journal article" date="2015" name="Data Brief">
        <title>Shoot transcriptome of the giant reed, Arundo donax.</title>
        <authorList>
            <person name="Barrero R.A."/>
            <person name="Guerrero F.D."/>
            <person name="Moolhuijzen P."/>
            <person name="Goolsby J.A."/>
            <person name="Tidwell J."/>
            <person name="Bellgard S.E."/>
            <person name="Bellgard M.I."/>
        </authorList>
    </citation>
    <scope>NUCLEOTIDE SEQUENCE</scope>
    <source>
        <tissue evidence="2">Shoot tissue taken approximately 20 cm above the soil surface</tissue>
    </source>
</reference>
<proteinExistence type="predicted"/>
<evidence type="ECO:0000313" key="2">
    <source>
        <dbReference type="EMBL" id="JAE16534.1"/>
    </source>
</evidence>
<keyword evidence="1" id="KW-0812">Transmembrane</keyword>
<keyword evidence="1" id="KW-0472">Membrane</keyword>
<protein>
    <submittedName>
        <fullName evidence="2">Uncharacterized protein</fullName>
    </submittedName>
</protein>
<feature type="transmembrane region" description="Helical" evidence="1">
    <location>
        <begin position="21"/>
        <end position="43"/>
    </location>
</feature>
<name>A0A0A9FZ75_ARUDO</name>